<dbReference type="Proteomes" id="UP001409291">
    <property type="component" value="Unassembled WGS sequence"/>
</dbReference>
<dbReference type="EMBL" id="JBDJNQ010000003">
    <property type="protein sequence ID" value="MEN5377386.1"/>
    <property type="molecule type" value="Genomic_DNA"/>
</dbReference>
<evidence type="ECO:0000313" key="2">
    <source>
        <dbReference type="EMBL" id="MEN5377386.1"/>
    </source>
</evidence>
<proteinExistence type="predicted"/>
<keyword evidence="3" id="KW-1185">Reference proteome</keyword>
<comment type="caution">
    <text evidence="2">The sequence shown here is derived from an EMBL/GenBank/DDBJ whole genome shotgun (WGS) entry which is preliminary data.</text>
</comment>
<organism evidence="2 3">
    <name type="scientific">Sphingobacterium kitahiroshimense</name>
    <dbReference type="NCBI Taxonomy" id="470446"/>
    <lineage>
        <taxon>Bacteria</taxon>
        <taxon>Pseudomonadati</taxon>
        <taxon>Bacteroidota</taxon>
        <taxon>Sphingobacteriia</taxon>
        <taxon>Sphingobacteriales</taxon>
        <taxon>Sphingobacteriaceae</taxon>
        <taxon>Sphingobacterium</taxon>
    </lineage>
</organism>
<gene>
    <name evidence="2" type="ORF">ABE541_08955</name>
</gene>
<keyword evidence="1" id="KW-1133">Transmembrane helix</keyword>
<evidence type="ECO:0000313" key="3">
    <source>
        <dbReference type="Proteomes" id="UP001409291"/>
    </source>
</evidence>
<dbReference type="RefSeq" id="WP_183916282.1">
    <property type="nucleotide sequence ID" value="NZ_JBDJLH010000004.1"/>
</dbReference>
<name>A0ABV0BRN2_9SPHI</name>
<reference evidence="2 3" key="1">
    <citation type="submission" date="2024-04" db="EMBL/GenBank/DDBJ databases">
        <title>WGS of bacteria from Torrens River.</title>
        <authorList>
            <person name="Wyrsch E.R."/>
            <person name="Drigo B."/>
        </authorList>
    </citation>
    <scope>NUCLEOTIDE SEQUENCE [LARGE SCALE GENOMIC DNA]</scope>
    <source>
        <strain evidence="2 3">TWI391</strain>
    </source>
</reference>
<sequence length="234" mass="26454">MSELFNLLFNPVSNGIMTVLTGISLLYWIIMSFAGDGLHLFDGDVDLDGHLHSTADVTDVDSSQDLHHHSDADTHIEPSFFAKAMDFINVGKVPIMIIVTLFKFIGWIITIISSLLLNTATWGLKSLFILIPIFFITFILMHFFTKPLAKLFKNIGYHGEEPIDFLGRIGKMKATIEGKKLGSAEFLIERDPIRLYVESLNGEKIEYGDEVIIVDESKDKKIYYVTKEITIHNI</sequence>
<protein>
    <submittedName>
        <fullName evidence="2">OB-fold-containig protein</fullName>
    </submittedName>
</protein>
<keyword evidence="1" id="KW-0812">Transmembrane</keyword>
<accession>A0ABV0BRN2</accession>
<feature type="transmembrane region" description="Helical" evidence="1">
    <location>
        <begin position="93"/>
        <end position="116"/>
    </location>
</feature>
<feature type="transmembrane region" description="Helical" evidence="1">
    <location>
        <begin position="122"/>
        <end position="144"/>
    </location>
</feature>
<feature type="transmembrane region" description="Helical" evidence="1">
    <location>
        <begin position="12"/>
        <end position="30"/>
    </location>
</feature>
<keyword evidence="1" id="KW-0472">Membrane</keyword>
<evidence type="ECO:0000256" key="1">
    <source>
        <dbReference type="SAM" id="Phobius"/>
    </source>
</evidence>